<feature type="domain" description="Myb-like" evidence="6">
    <location>
        <begin position="28"/>
        <end position="73"/>
    </location>
</feature>
<evidence type="ECO:0000259" key="6">
    <source>
        <dbReference type="PROSITE" id="PS50090"/>
    </source>
</evidence>
<proteinExistence type="predicted"/>
<evidence type="ECO:0000256" key="4">
    <source>
        <dbReference type="ARBA" id="ARBA00023242"/>
    </source>
</evidence>
<dbReference type="CDD" id="cd00167">
    <property type="entry name" value="SANT"/>
    <property type="match status" value="2"/>
</dbReference>
<reference evidence="8" key="1">
    <citation type="journal article" date="2020" name="Fungal Divers.">
        <title>Resolving the Mortierellaceae phylogeny through synthesis of multi-gene phylogenetics and phylogenomics.</title>
        <authorList>
            <person name="Vandepol N."/>
            <person name="Liber J."/>
            <person name="Desiro A."/>
            <person name="Na H."/>
            <person name="Kennedy M."/>
            <person name="Barry K."/>
            <person name="Grigoriev I.V."/>
            <person name="Miller A.N."/>
            <person name="O'Donnell K."/>
            <person name="Stajich J.E."/>
            <person name="Bonito G."/>
        </authorList>
    </citation>
    <scope>NUCLEOTIDE SEQUENCE</scope>
    <source>
        <strain evidence="8">KOD948</strain>
    </source>
</reference>
<dbReference type="PANTHER" id="PTHR46621">
    <property type="entry name" value="SNRNA-ACTIVATING PROTEIN COMPLEX SUBUNIT 4"/>
    <property type="match status" value="1"/>
</dbReference>
<dbReference type="InterPro" id="IPR017930">
    <property type="entry name" value="Myb_dom"/>
</dbReference>
<dbReference type="InterPro" id="IPR001005">
    <property type="entry name" value="SANT/Myb"/>
</dbReference>
<comment type="caution">
    <text evidence="8">The sequence shown here is derived from an EMBL/GenBank/DDBJ whole genome shotgun (WGS) entry which is preliminary data.</text>
</comment>
<name>A0A9P6PMY9_9FUNG</name>
<evidence type="ECO:0000313" key="9">
    <source>
        <dbReference type="Proteomes" id="UP000726737"/>
    </source>
</evidence>
<dbReference type="InterPro" id="IPR009057">
    <property type="entry name" value="Homeodomain-like_sf"/>
</dbReference>
<dbReference type="PROSITE" id="PS50090">
    <property type="entry name" value="MYB_LIKE"/>
    <property type="match status" value="2"/>
</dbReference>
<keyword evidence="1" id="KW-0805">Transcription regulation</keyword>
<organism evidence="8 9">
    <name type="scientific">Mortierella polycephala</name>
    <dbReference type="NCBI Taxonomy" id="41804"/>
    <lineage>
        <taxon>Eukaryota</taxon>
        <taxon>Fungi</taxon>
        <taxon>Fungi incertae sedis</taxon>
        <taxon>Mucoromycota</taxon>
        <taxon>Mortierellomycotina</taxon>
        <taxon>Mortierellomycetes</taxon>
        <taxon>Mortierellales</taxon>
        <taxon>Mortierellaceae</taxon>
        <taxon>Mortierella</taxon>
    </lineage>
</organism>
<dbReference type="InterPro" id="IPR051575">
    <property type="entry name" value="Myb-like_DNA-bd"/>
</dbReference>
<keyword evidence="9" id="KW-1185">Reference proteome</keyword>
<feature type="region of interest" description="Disordered" evidence="5">
    <location>
        <begin position="405"/>
        <end position="434"/>
    </location>
</feature>
<feature type="domain" description="HTH myb-type" evidence="7">
    <location>
        <begin position="732"/>
        <end position="778"/>
    </location>
</feature>
<feature type="compositionally biased region" description="Low complexity" evidence="5">
    <location>
        <begin position="602"/>
        <end position="626"/>
    </location>
</feature>
<evidence type="ECO:0000256" key="3">
    <source>
        <dbReference type="ARBA" id="ARBA00023163"/>
    </source>
</evidence>
<dbReference type="Pfam" id="PF00249">
    <property type="entry name" value="Myb_DNA-binding"/>
    <property type="match status" value="1"/>
</dbReference>
<feature type="compositionally biased region" description="Polar residues" evidence="5">
    <location>
        <begin position="92"/>
        <end position="101"/>
    </location>
</feature>
<protein>
    <submittedName>
        <fullName evidence="8">Myblike DNAbinding domain-containing protein</fullName>
    </submittedName>
</protein>
<evidence type="ECO:0000256" key="1">
    <source>
        <dbReference type="ARBA" id="ARBA00023015"/>
    </source>
</evidence>
<gene>
    <name evidence="8" type="primary">SNAPC4_2</name>
    <name evidence="8" type="ORF">BG011_008415</name>
</gene>
<dbReference type="PANTHER" id="PTHR46621:SF1">
    <property type="entry name" value="SNRNA-ACTIVATING PROTEIN COMPLEX SUBUNIT 4"/>
    <property type="match status" value="1"/>
</dbReference>
<dbReference type="GO" id="GO:0042796">
    <property type="term" value="P:snRNA transcription by RNA polymerase III"/>
    <property type="evidence" value="ECO:0007669"/>
    <property type="project" value="TreeGrafter"/>
</dbReference>
<dbReference type="Pfam" id="PF13921">
    <property type="entry name" value="Myb_DNA-bind_6"/>
    <property type="match status" value="1"/>
</dbReference>
<dbReference type="SUPFAM" id="SSF46689">
    <property type="entry name" value="Homeodomain-like"/>
    <property type="match status" value="2"/>
</dbReference>
<dbReference type="GO" id="GO:0001006">
    <property type="term" value="F:RNA polymerase III type 3 promoter sequence-specific DNA binding"/>
    <property type="evidence" value="ECO:0007669"/>
    <property type="project" value="TreeGrafter"/>
</dbReference>
<evidence type="ECO:0000256" key="2">
    <source>
        <dbReference type="ARBA" id="ARBA00023125"/>
    </source>
</evidence>
<feature type="compositionally biased region" description="Low complexity" evidence="5">
    <location>
        <begin position="494"/>
        <end position="504"/>
    </location>
</feature>
<feature type="compositionally biased region" description="Polar residues" evidence="5">
    <location>
        <begin position="655"/>
        <end position="666"/>
    </location>
</feature>
<sequence length="808" mass="88540">MTTSTAASSPKLPNQIAPGDESCRALHPWTVQEIHYLRQIVGASSGYILWSEIAQEFTDRTAFECSLRWSQIRAEDKRIRRNNKAAGAATLRSISKQINSETEQDTEKNDSPSTKEVVIKTGRWSRSEDKALHSGVEEHLRTYGLEALPPVHLPSDADLKKTDQSTQPAGEIRSTGSGWCSQSSHSRSAGQSSDEGRYSHDGTTMAIDDGSELFDEIVDTSYVENNDDDDGNGGACGMNVETGADAIVTGDSVYRHMHQKSIINPDEDHPSEYHGSRSVTQDPHLAQSYRWHKHRQGDSKSYVIERLEAMTVSPRRSELRYQPEQWCRDGEERAVNGMSNIHESVQETAMQQQQSFQRSQEYYLQRQGGTTWNTAAPHPAIYPGSPLLPLQHSMPTLSPIDGATLTSTLPRGYGQATGSMDPGACSQPPSCQAPQPCGDGWNASTLGTDGYCFNVWEISSHHQELEYGNMAQTWNDTNGSNTNAHDMDSRDESGSGSSSSDDASTNAMIYNLQFAISQLQQSRELKTRQCHQEPIQLHQKQEQESRGQPSDPFLVAQPHNPSALSSSSSSSFSSMIALSPEWLKSTLVSPGLNEHRSAIPMTSASSTESSTTSHSPSSSPQTNTHTAVQSAMGTGGIDGKDFGAAVPRRVENTSEEITGPQSNAYDSSHDNHANAPPTTAELNFNKNLNTREEYTLAISRAMATCPWNLITHSSIPGRTGVQAQARWSEALDPQVKKGKWSPDEDALLLKGVQQSQKCWIWIADGIPGRTQRQCRTRWVQISARYEREAAVAAAHSAGNGQPLQALAK</sequence>
<feature type="compositionally biased region" description="Polar residues" evidence="5">
    <location>
        <begin position="164"/>
        <end position="180"/>
    </location>
</feature>
<feature type="compositionally biased region" description="Low complexity" evidence="5">
    <location>
        <begin position="424"/>
        <end position="434"/>
    </location>
</feature>
<feature type="compositionally biased region" description="Polar residues" evidence="5">
    <location>
        <begin position="676"/>
        <end position="686"/>
    </location>
</feature>
<dbReference type="Gene3D" id="1.10.10.60">
    <property type="entry name" value="Homeodomain-like"/>
    <property type="match status" value="2"/>
</dbReference>
<feature type="region of interest" description="Disordered" evidence="5">
    <location>
        <begin position="147"/>
        <end position="206"/>
    </location>
</feature>
<dbReference type="GO" id="GO:0019185">
    <property type="term" value="C:snRNA-activating protein complex"/>
    <property type="evidence" value="ECO:0007669"/>
    <property type="project" value="TreeGrafter"/>
</dbReference>
<dbReference type="OrthoDB" id="2143914at2759"/>
<feature type="region of interest" description="Disordered" evidence="5">
    <location>
        <begin position="537"/>
        <end position="570"/>
    </location>
</feature>
<evidence type="ECO:0000259" key="7">
    <source>
        <dbReference type="PROSITE" id="PS51294"/>
    </source>
</evidence>
<keyword evidence="2" id="KW-0238">DNA-binding</keyword>
<keyword evidence="4" id="KW-0539">Nucleus</keyword>
<feature type="region of interest" description="Disordered" evidence="5">
    <location>
        <begin position="83"/>
        <end position="122"/>
    </location>
</feature>
<feature type="region of interest" description="Disordered" evidence="5">
    <location>
        <begin position="600"/>
        <end position="686"/>
    </location>
</feature>
<dbReference type="GO" id="GO:0000978">
    <property type="term" value="F:RNA polymerase II cis-regulatory region sequence-specific DNA binding"/>
    <property type="evidence" value="ECO:0007669"/>
    <property type="project" value="TreeGrafter"/>
</dbReference>
<dbReference type="PROSITE" id="PS51294">
    <property type="entry name" value="HTH_MYB"/>
    <property type="match status" value="1"/>
</dbReference>
<dbReference type="GO" id="GO:0042795">
    <property type="term" value="P:snRNA transcription by RNA polymerase II"/>
    <property type="evidence" value="ECO:0007669"/>
    <property type="project" value="TreeGrafter"/>
</dbReference>
<dbReference type="Proteomes" id="UP000726737">
    <property type="component" value="Unassembled WGS sequence"/>
</dbReference>
<feature type="compositionally biased region" description="Polar residues" evidence="5">
    <location>
        <begin position="472"/>
        <end position="484"/>
    </location>
</feature>
<keyword evidence="3" id="KW-0804">Transcription</keyword>
<feature type="region of interest" description="Disordered" evidence="5">
    <location>
        <begin position="472"/>
        <end position="504"/>
    </location>
</feature>
<feature type="domain" description="Myb-like" evidence="6">
    <location>
        <begin position="732"/>
        <end position="782"/>
    </location>
</feature>
<dbReference type="AlphaFoldDB" id="A0A9P6PMY9"/>
<dbReference type="SMART" id="SM00717">
    <property type="entry name" value="SANT"/>
    <property type="match status" value="2"/>
</dbReference>
<evidence type="ECO:0000256" key="5">
    <source>
        <dbReference type="SAM" id="MobiDB-lite"/>
    </source>
</evidence>
<feature type="compositionally biased region" description="Low complexity" evidence="5">
    <location>
        <begin position="181"/>
        <end position="193"/>
    </location>
</feature>
<accession>A0A9P6PMY9</accession>
<dbReference type="EMBL" id="JAAAJA010000696">
    <property type="protein sequence ID" value="KAG0250341.1"/>
    <property type="molecule type" value="Genomic_DNA"/>
</dbReference>
<evidence type="ECO:0000313" key="8">
    <source>
        <dbReference type="EMBL" id="KAG0250341.1"/>
    </source>
</evidence>